<organism evidence="2 3">
    <name type="scientific">Patiriisocius hiemis</name>
    <dbReference type="NCBI Taxonomy" id="3075604"/>
    <lineage>
        <taxon>Bacteria</taxon>
        <taxon>Pseudomonadati</taxon>
        <taxon>Bacteroidota</taxon>
        <taxon>Flavobacteriia</taxon>
        <taxon>Flavobacteriales</taxon>
        <taxon>Flavobacteriaceae</taxon>
        <taxon>Patiriisocius</taxon>
    </lineage>
</organism>
<sequence>MRYLLAVFFIITSTFLVHSQTYEIGGIVGASNYIGDIGKTNYIAPKNIGFGGIFKWNRSPRHSFRATLLVMDIEGDDADSNEARRKERGYSFSNTITELSIGLEYTFWEFSMYDGEPASSPYLYTGLTYFRYNALFKDTDDVIKEYDKAGDVAIPMVVGYKTSIGTSNVLAFELGVRYTFTDNLDGSNPTGSLESRRDLKFGNINSDDWYVFTGVTFTFTFGRRPCYCNF</sequence>
<dbReference type="InterPro" id="IPR011250">
    <property type="entry name" value="OMP/PagP_B-barrel"/>
</dbReference>
<dbReference type="Pfam" id="PF19573">
    <property type="entry name" value="DUF6089"/>
    <property type="match status" value="1"/>
</dbReference>
<protein>
    <submittedName>
        <fullName evidence="2">DUF6089 family protein</fullName>
    </submittedName>
</protein>
<dbReference type="Proteomes" id="UP001254488">
    <property type="component" value="Unassembled WGS sequence"/>
</dbReference>
<keyword evidence="3" id="KW-1185">Reference proteome</keyword>
<dbReference type="EMBL" id="JAVRHZ010000010">
    <property type="protein sequence ID" value="MDT0556969.1"/>
    <property type="molecule type" value="Genomic_DNA"/>
</dbReference>
<proteinExistence type="predicted"/>
<dbReference type="SUPFAM" id="SSF56925">
    <property type="entry name" value="OMPA-like"/>
    <property type="match status" value="1"/>
</dbReference>
<comment type="caution">
    <text evidence="2">The sequence shown here is derived from an EMBL/GenBank/DDBJ whole genome shotgun (WGS) entry which is preliminary data.</text>
</comment>
<dbReference type="RefSeq" id="WP_311333914.1">
    <property type="nucleotide sequence ID" value="NZ_JAVRHZ010000010.1"/>
</dbReference>
<gene>
    <name evidence="2" type="ORF">RM538_13215</name>
</gene>
<evidence type="ECO:0000313" key="3">
    <source>
        <dbReference type="Proteomes" id="UP001254488"/>
    </source>
</evidence>
<dbReference type="InterPro" id="IPR045743">
    <property type="entry name" value="DUF6089"/>
</dbReference>
<evidence type="ECO:0000259" key="1">
    <source>
        <dbReference type="Pfam" id="PF19573"/>
    </source>
</evidence>
<name>A0ABU2YFK6_9FLAO</name>
<accession>A0ABU2YFK6</accession>
<feature type="domain" description="DUF6089" evidence="1">
    <location>
        <begin position="4"/>
        <end position="229"/>
    </location>
</feature>
<reference evidence="2 3" key="1">
    <citation type="submission" date="2023-09" db="EMBL/GenBank/DDBJ databases">
        <authorList>
            <person name="Rey-Velasco X."/>
        </authorList>
    </citation>
    <scope>NUCLEOTIDE SEQUENCE [LARGE SCALE GENOMIC DNA]</scope>
    <source>
        <strain evidence="2 3">W242</strain>
    </source>
</reference>
<evidence type="ECO:0000313" key="2">
    <source>
        <dbReference type="EMBL" id="MDT0556969.1"/>
    </source>
</evidence>